<organism evidence="6">
    <name type="scientific">freshwater metagenome</name>
    <dbReference type="NCBI Taxonomy" id="449393"/>
    <lineage>
        <taxon>unclassified sequences</taxon>
        <taxon>metagenomes</taxon>
        <taxon>ecological metagenomes</taxon>
    </lineage>
</organism>
<dbReference type="EMBL" id="CAFBOL010000024">
    <property type="protein sequence ID" value="CAB4986414.1"/>
    <property type="molecule type" value="Genomic_DNA"/>
</dbReference>
<dbReference type="InterPro" id="IPR011152">
    <property type="entry name" value="Pesterase_MJ0912"/>
</dbReference>
<dbReference type="InterPro" id="IPR050126">
    <property type="entry name" value="Ap4A_hydrolase"/>
</dbReference>
<dbReference type="AlphaFoldDB" id="A0A6J7N8N0"/>
<dbReference type="EMBL" id="CAEZYF010000009">
    <property type="protein sequence ID" value="CAB4724375.1"/>
    <property type="molecule type" value="Genomic_DNA"/>
</dbReference>
<accession>A0A6J7N8N0</accession>
<dbReference type="InterPro" id="IPR000979">
    <property type="entry name" value="Phosphodiesterase_MJ0936/Vps29"/>
</dbReference>
<evidence type="ECO:0000313" key="4">
    <source>
        <dbReference type="EMBL" id="CAB4852224.1"/>
    </source>
</evidence>
<dbReference type="PIRSF" id="PIRSF000883">
    <property type="entry name" value="Pesterase_MJ0912"/>
    <property type="match status" value="1"/>
</dbReference>
<dbReference type="SUPFAM" id="SSF56300">
    <property type="entry name" value="Metallo-dependent phosphatases"/>
    <property type="match status" value="1"/>
</dbReference>
<dbReference type="EMBL" id="CAESGF010000009">
    <property type="protein sequence ID" value="CAB4364017.1"/>
    <property type="molecule type" value="Genomic_DNA"/>
</dbReference>
<dbReference type="InterPro" id="IPR029052">
    <property type="entry name" value="Metallo-depent_PP-like"/>
</dbReference>
<dbReference type="PANTHER" id="PTHR42850">
    <property type="entry name" value="METALLOPHOSPHOESTERASE"/>
    <property type="match status" value="1"/>
</dbReference>
<evidence type="ECO:0000313" key="6">
    <source>
        <dbReference type="EMBL" id="CAB4986414.1"/>
    </source>
</evidence>
<dbReference type="InterPro" id="IPR024654">
    <property type="entry name" value="Calcineurin-like_PHP_lpxH"/>
</dbReference>
<dbReference type="Gene3D" id="3.60.21.10">
    <property type="match status" value="1"/>
</dbReference>
<dbReference type="Pfam" id="PF12850">
    <property type="entry name" value="Metallophos_2"/>
    <property type="match status" value="1"/>
</dbReference>
<protein>
    <submittedName>
        <fullName evidence="6">Unannotated protein</fullName>
    </submittedName>
</protein>
<evidence type="ECO:0000313" key="5">
    <source>
        <dbReference type="EMBL" id="CAB4935891.1"/>
    </source>
</evidence>
<gene>
    <name evidence="3" type="ORF">UFOPK2656_01659</name>
    <name evidence="4" type="ORF">UFOPK3267_01958</name>
    <name evidence="5" type="ORF">UFOPK3651_01801</name>
    <name evidence="6" type="ORF">UFOPK3931_01173</name>
    <name evidence="2" type="ORF">UFOPK4189_01786</name>
</gene>
<evidence type="ECO:0000313" key="2">
    <source>
        <dbReference type="EMBL" id="CAB4364017.1"/>
    </source>
</evidence>
<dbReference type="EMBL" id="CAFBMT010000009">
    <property type="protein sequence ID" value="CAB4935891.1"/>
    <property type="molecule type" value="Genomic_DNA"/>
</dbReference>
<dbReference type="GO" id="GO:0016791">
    <property type="term" value="F:phosphatase activity"/>
    <property type="evidence" value="ECO:0007669"/>
    <property type="project" value="TreeGrafter"/>
</dbReference>
<evidence type="ECO:0000259" key="1">
    <source>
        <dbReference type="Pfam" id="PF12850"/>
    </source>
</evidence>
<reference evidence="6" key="1">
    <citation type="submission" date="2020-05" db="EMBL/GenBank/DDBJ databases">
        <authorList>
            <person name="Chiriac C."/>
            <person name="Salcher M."/>
            <person name="Ghai R."/>
            <person name="Kavagutti S V."/>
        </authorList>
    </citation>
    <scope>NUCLEOTIDE SEQUENCE</scope>
</reference>
<dbReference type="GO" id="GO:0005737">
    <property type="term" value="C:cytoplasm"/>
    <property type="evidence" value="ECO:0007669"/>
    <property type="project" value="TreeGrafter"/>
</dbReference>
<dbReference type="EMBL" id="CAFBIY010000117">
    <property type="protein sequence ID" value="CAB4852224.1"/>
    <property type="molecule type" value="Genomic_DNA"/>
</dbReference>
<dbReference type="PANTHER" id="PTHR42850:SF2">
    <property type="entry name" value="BLL5683 PROTEIN"/>
    <property type="match status" value="1"/>
</dbReference>
<dbReference type="NCBIfam" id="TIGR00040">
    <property type="entry name" value="yfcE"/>
    <property type="match status" value="1"/>
</dbReference>
<evidence type="ECO:0000313" key="3">
    <source>
        <dbReference type="EMBL" id="CAB4724375.1"/>
    </source>
</evidence>
<name>A0A6J7N8N0_9ZZZZ</name>
<sequence>MRIGIVSDIHANALGLSVALERMGDVDLLLCAGDMVEEFRFSGEALQLLRDHHAVCVLGNHDIGLLSPHGERARSGGHVDPEMVKWLAAQPKTVELDVDGKRLLMTHASPIEPHTQYVFPHSPELKRMRAIEVDYIVLGHTHAQMSHRAGRALVINPGSVGQARDHTNGKQLSYAVLDTATDDVVFDNYLTS</sequence>
<feature type="domain" description="Calcineurin-like phosphoesterase" evidence="1">
    <location>
        <begin position="1"/>
        <end position="181"/>
    </location>
</feature>
<proteinExistence type="predicted"/>